<dbReference type="OrthoDB" id="2564696at2759"/>
<accession>A0A286URA6</accession>
<feature type="transmembrane region" description="Helical" evidence="2">
    <location>
        <begin position="275"/>
        <end position="295"/>
    </location>
</feature>
<feature type="transmembrane region" description="Helical" evidence="2">
    <location>
        <begin position="207"/>
        <end position="228"/>
    </location>
</feature>
<feature type="region of interest" description="Disordered" evidence="1">
    <location>
        <begin position="349"/>
        <end position="376"/>
    </location>
</feature>
<evidence type="ECO:0000256" key="2">
    <source>
        <dbReference type="SAM" id="Phobius"/>
    </source>
</evidence>
<feature type="region of interest" description="Disordered" evidence="1">
    <location>
        <begin position="744"/>
        <end position="787"/>
    </location>
</feature>
<sequence length="862" mass="95371">MYKDILLVLLSVLILPNHVSGNQYPSSISPSDSVLAALLADIPLLSVGLVGFAAFTFFFVMRRINLVTVYIHLAVLFAFIAAIFDLSQIFHRGYWDTMYDLNISSVMVFIIFRDLGHSLSFGFRFLFFWAFVSEPPRGELPFVPVPDNRRPNFISLDSEEVLHSGNWGRYKLLGLLTKWLLLLLVIAVAVLQALWRLVNAFRMIGPVYITESGIEIGLSAVFIVKIIANTLMSPLRPRWHTFRDYSPVILSLLIGMGIAIGNLLCFKFSEATLGRFLQAIELYITILFVLISAFYKMPVRSSVVAELVRRRLTAAGFNDMESASGGNARDSQLSMVQAPYQFPPVQQTLNVNSLRSNDTRRPSLTERISTSSLFNPRNLTRRQGSVQIRGLVSESNEEGDERRLWTQEEAEAGPSPAQRSFRTSIEQTPNQTPIDAAKEAPGWRDPVLTSIVREEMNSNPIPLSYSNDLESQRRIPQLVVPDDSDYEDIRRVISKTTARNETDSPVYGLDGIIRNLQFGDTSGRESFNSVSVRSSGLESLMRQQQELDRSLAGLRRFSTNSRTISRMQSDSLQSEFSLSKFPDPPFFARTPPTNSLSSTSALNIVVEDDGPAPSAKGKAMSMAISDDSMIVEDVPFELIPPRMPAASEQLLRPQNQSIPSIARDSLDSVFGEAGIGRGVRLGSQGTQYDVTSFIGGLTTPGAQRSSPLAGISEKERLAESDSDSVNPATIGELTRVQIVDSRRLSEEQSVADSGFGDELSPPLRPPLPTTLPSAPKLSPPEPVSQYSSQGMKPLMLVRGKGLPSGPRAKLEISNPIRRSSGVLRENAFERPRPAPLILRDPNDVRPTVPEPRNSCHRAMLSI</sequence>
<evidence type="ECO:0000256" key="1">
    <source>
        <dbReference type="SAM" id="MobiDB-lite"/>
    </source>
</evidence>
<keyword evidence="3" id="KW-0732">Signal</keyword>
<feature type="region of interest" description="Disordered" evidence="1">
    <location>
        <begin position="833"/>
        <end position="862"/>
    </location>
</feature>
<dbReference type="AlphaFoldDB" id="A0A286URA6"/>
<feature type="compositionally biased region" description="Polar residues" evidence="1">
    <location>
        <begin position="366"/>
        <end position="376"/>
    </location>
</feature>
<keyword evidence="2" id="KW-1133">Transmembrane helix</keyword>
<evidence type="ECO:0000256" key="3">
    <source>
        <dbReference type="SAM" id="SignalP"/>
    </source>
</evidence>
<proteinExistence type="predicted"/>
<dbReference type="EMBL" id="NBII01000002">
    <property type="protein sequence ID" value="PAV22005.1"/>
    <property type="molecule type" value="Genomic_DNA"/>
</dbReference>
<organism evidence="4 5">
    <name type="scientific">Pyrrhoderma noxium</name>
    <dbReference type="NCBI Taxonomy" id="2282107"/>
    <lineage>
        <taxon>Eukaryota</taxon>
        <taxon>Fungi</taxon>
        <taxon>Dikarya</taxon>
        <taxon>Basidiomycota</taxon>
        <taxon>Agaricomycotina</taxon>
        <taxon>Agaricomycetes</taxon>
        <taxon>Hymenochaetales</taxon>
        <taxon>Hymenochaetaceae</taxon>
        <taxon>Pyrrhoderma</taxon>
    </lineage>
</organism>
<feature type="transmembrane region" description="Helical" evidence="2">
    <location>
        <begin position="248"/>
        <end position="269"/>
    </location>
</feature>
<name>A0A286URA6_9AGAM</name>
<feature type="region of interest" description="Disordered" evidence="1">
    <location>
        <begin position="700"/>
        <end position="726"/>
    </location>
</feature>
<feature type="compositionally biased region" description="Polar residues" evidence="1">
    <location>
        <begin position="417"/>
        <end position="433"/>
    </location>
</feature>
<dbReference type="STRING" id="2282107.A0A286URA6"/>
<feature type="transmembrane region" description="Helical" evidence="2">
    <location>
        <begin position="172"/>
        <end position="195"/>
    </location>
</feature>
<comment type="caution">
    <text evidence="4">The sequence shown here is derived from an EMBL/GenBank/DDBJ whole genome shotgun (WGS) entry which is preliminary data.</text>
</comment>
<evidence type="ECO:0000313" key="4">
    <source>
        <dbReference type="EMBL" id="PAV22005.1"/>
    </source>
</evidence>
<keyword evidence="5" id="KW-1185">Reference proteome</keyword>
<keyword evidence="2" id="KW-0472">Membrane</keyword>
<feature type="transmembrane region" description="Helical" evidence="2">
    <location>
        <begin position="67"/>
        <end position="90"/>
    </location>
</feature>
<reference evidence="4 5" key="1">
    <citation type="journal article" date="2017" name="Mol. Ecol.">
        <title>Comparative and population genomic landscape of Phellinus noxius: A hypervariable fungus causing root rot in trees.</title>
        <authorList>
            <person name="Chung C.L."/>
            <person name="Lee T.J."/>
            <person name="Akiba M."/>
            <person name="Lee H.H."/>
            <person name="Kuo T.H."/>
            <person name="Liu D."/>
            <person name="Ke H.M."/>
            <person name="Yokoi T."/>
            <person name="Roa M.B."/>
            <person name="Lu M.J."/>
            <person name="Chang Y.Y."/>
            <person name="Ann P.J."/>
            <person name="Tsai J.N."/>
            <person name="Chen C.Y."/>
            <person name="Tzean S.S."/>
            <person name="Ota Y."/>
            <person name="Hattori T."/>
            <person name="Sahashi N."/>
            <person name="Liou R.F."/>
            <person name="Kikuchi T."/>
            <person name="Tsai I.J."/>
        </authorList>
    </citation>
    <scope>NUCLEOTIDE SEQUENCE [LARGE SCALE GENOMIC DNA]</scope>
    <source>
        <strain evidence="4 5">FFPRI411160</strain>
    </source>
</reference>
<feature type="transmembrane region" description="Helical" evidence="2">
    <location>
        <begin position="37"/>
        <end position="60"/>
    </location>
</feature>
<feature type="signal peptide" evidence="3">
    <location>
        <begin position="1"/>
        <end position="21"/>
    </location>
</feature>
<protein>
    <submittedName>
        <fullName evidence="4">Uncharacterized protein</fullName>
    </submittedName>
</protein>
<gene>
    <name evidence="4" type="ORF">PNOK_0196200</name>
</gene>
<dbReference type="InParanoid" id="A0A286URA6"/>
<feature type="chain" id="PRO_5013662433" evidence="3">
    <location>
        <begin position="22"/>
        <end position="862"/>
    </location>
</feature>
<dbReference type="Proteomes" id="UP000217199">
    <property type="component" value="Unassembled WGS sequence"/>
</dbReference>
<feature type="region of interest" description="Disordered" evidence="1">
    <location>
        <begin position="390"/>
        <end position="438"/>
    </location>
</feature>
<keyword evidence="2" id="KW-0812">Transmembrane</keyword>
<evidence type="ECO:0000313" key="5">
    <source>
        <dbReference type="Proteomes" id="UP000217199"/>
    </source>
</evidence>